<dbReference type="InterPro" id="IPR003807">
    <property type="entry name" value="DUF202"/>
</dbReference>
<evidence type="ECO:0000313" key="8">
    <source>
        <dbReference type="Proteomes" id="UP000248882"/>
    </source>
</evidence>
<evidence type="ECO:0000259" key="6">
    <source>
        <dbReference type="Pfam" id="PF02656"/>
    </source>
</evidence>
<name>A0A2W7R3L1_9BACT</name>
<evidence type="ECO:0000313" key="7">
    <source>
        <dbReference type="EMBL" id="PZX54761.1"/>
    </source>
</evidence>
<organism evidence="7 8">
    <name type="scientific">Algoriphagus chordae</name>
    <dbReference type="NCBI Taxonomy" id="237019"/>
    <lineage>
        <taxon>Bacteria</taxon>
        <taxon>Pseudomonadati</taxon>
        <taxon>Bacteroidota</taxon>
        <taxon>Cytophagia</taxon>
        <taxon>Cytophagales</taxon>
        <taxon>Cyclobacteriaceae</taxon>
        <taxon>Algoriphagus</taxon>
    </lineage>
</organism>
<feature type="transmembrane region" description="Helical" evidence="5">
    <location>
        <begin position="71"/>
        <end position="90"/>
    </location>
</feature>
<dbReference type="Proteomes" id="UP000248882">
    <property type="component" value="Unassembled WGS sequence"/>
</dbReference>
<gene>
    <name evidence="7" type="ORF">LV85_01099</name>
</gene>
<dbReference type="Pfam" id="PF02656">
    <property type="entry name" value="DUF202"/>
    <property type="match status" value="1"/>
</dbReference>
<evidence type="ECO:0000256" key="4">
    <source>
        <dbReference type="ARBA" id="ARBA00023136"/>
    </source>
</evidence>
<keyword evidence="2 5" id="KW-0812">Transmembrane</keyword>
<protein>
    <submittedName>
        <fullName evidence="7">Putative membrane protein</fullName>
    </submittedName>
</protein>
<evidence type="ECO:0000256" key="2">
    <source>
        <dbReference type="ARBA" id="ARBA00022692"/>
    </source>
</evidence>
<proteinExistence type="predicted"/>
<dbReference type="AlphaFoldDB" id="A0A2W7R3L1"/>
<dbReference type="GO" id="GO:0012505">
    <property type="term" value="C:endomembrane system"/>
    <property type="evidence" value="ECO:0007669"/>
    <property type="project" value="UniProtKB-SubCell"/>
</dbReference>
<feature type="domain" description="DUF202" evidence="6">
    <location>
        <begin position="32"/>
        <end position="94"/>
    </location>
</feature>
<evidence type="ECO:0000256" key="3">
    <source>
        <dbReference type="ARBA" id="ARBA00022989"/>
    </source>
</evidence>
<keyword evidence="4 5" id="KW-0472">Membrane</keyword>
<keyword evidence="8" id="KW-1185">Reference proteome</keyword>
<accession>A0A2W7R3L1</accession>
<comment type="caution">
    <text evidence="7">The sequence shown here is derived from an EMBL/GenBank/DDBJ whole genome shotgun (WGS) entry which is preliminary data.</text>
</comment>
<evidence type="ECO:0000256" key="5">
    <source>
        <dbReference type="SAM" id="Phobius"/>
    </source>
</evidence>
<reference evidence="7 8" key="1">
    <citation type="submission" date="2018-06" db="EMBL/GenBank/DDBJ databases">
        <title>Genomic Encyclopedia of Archaeal and Bacterial Type Strains, Phase II (KMG-II): from individual species to whole genera.</title>
        <authorList>
            <person name="Goeker M."/>
        </authorList>
    </citation>
    <scope>NUCLEOTIDE SEQUENCE [LARGE SCALE GENOMIC DNA]</scope>
    <source>
        <strain evidence="7 8">DSM 19830</strain>
    </source>
</reference>
<dbReference type="EMBL" id="QKZT01000004">
    <property type="protein sequence ID" value="PZX54761.1"/>
    <property type="molecule type" value="Genomic_DNA"/>
</dbReference>
<sequence>MLNYFNINKYNANMENDLERELIIRDFLARQRTTLANNRTLLSFIRTSLYFLVSGTALFEVNQLDHVRDLGYLAFGLSLVFLIIGFVNYYRVRKKLKKGNYLKM</sequence>
<comment type="subcellular location">
    <subcellularLocation>
        <location evidence="1">Endomembrane system</location>
        <topology evidence="1">Multi-pass membrane protein</topology>
    </subcellularLocation>
</comment>
<feature type="transmembrane region" description="Helical" evidence="5">
    <location>
        <begin position="40"/>
        <end position="59"/>
    </location>
</feature>
<evidence type="ECO:0000256" key="1">
    <source>
        <dbReference type="ARBA" id="ARBA00004127"/>
    </source>
</evidence>
<keyword evidence="3 5" id="KW-1133">Transmembrane helix</keyword>